<evidence type="ECO:0000313" key="3">
    <source>
        <dbReference type="Proteomes" id="UP000607653"/>
    </source>
</evidence>
<name>A0A822Z674_NELNU</name>
<feature type="transmembrane region" description="Helical" evidence="1">
    <location>
        <begin position="49"/>
        <end position="73"/>
    </location>
</feature>
<keyword evidence="1" id="KW-0812">Transmembrane</keyword>
<sequence>MQVQDAKMGESDPDTAAGRNSCFSFSSFAVCFFFFFFLFFSLFGSSGLIFVRFATVFSFSMMFQFLLLSCTLLR</sequence>
<keyword evidence="3" id="KW-1185">Reference proteome</keyword>
<protein>
    <submittedName>
        <fullName evidence="2">Uncharacterized protein</fullName>
    </submittedName>
</protein>
<accession>A0A822Z674</accession>
<evidence type="ECO:0000313" key="2">
    <source>
        <dbReference type="EMBL" id="DAD41874.1"/>
    </source>
</evidence>
<keyword evidence="1" id="KW-0472">Membrane</keyword>
<dbReference type="Proteomes" id="UP000607653">
    <property type="component" value="Unassembled WGS sequence"/>
</dbReference>
<comment type="caution">
    <text evidence="2">The sequence shown here is derived from an EMBL/GenBank/DDBJ whole genome shotgun (WGS) entry which is preliminary data.</text>
</comment>
<organism evidence="2 3">
    <name type="scientific">Nelumbo nucifera</name>
    <name type="common">Sacred lotus</name>
    <dbReference type="NCBI Taxonomy" id="4432"/>
    <lineage>
        <taxon>Eukaryota</taxon>
        <taxon>Viridiplantae</taxon>
        <taxon>Streptophyta</taxon>
        <taxon>Embryophyta</taxon>
        <taxon>Tracheophyta</taxon>
        <taxon>Spermatophyta</taxon>
        <taxon>Magnoliopsida</taxon>
        <taxon>Proteales</taxon>
        <taxon>Nelumbonaceae</taxon>
        <taxon>Nelumbo</taxon>
    </lineage>
</organism>
<evidence type="ECO:0000256" key="1">
    <source>
        <dbReference type="SAM" id="Phobius"/>
    </source>
</evidence>
<keyword evidence="1" id="KW-1133">Transmembrane helix</keyword>
<dbReference type="AlphaFoldDB" id="A0A822Z674"/>
<gene>
    <name evidence="2" type="ORF">HUJ06_016197</name>
</gene>
<proteinExistence type="predicted"/>
<reference evidence="2 3" key="1">
    <citation type="journal article" date="2020" name="Mol. Biol. Evol.">
        <title>Distinct Expression and Methylation Patterns for Genes with Different Fates following a Single Whole-Genome Duplication in Flowering Plants.</title>
        <authorList>
            <person name="Shi T."/>
            <person name="Rahmani R.S."/>
            <person name="Gugger P.F."/>
            <person name="Wang M."/>
            <person name="Li H."/>
            <person name="Zhang Y."/>
            <person name="Li Z."/>
            <person name="Wang Q."/>
            <person name="Van de Peer Y."/>
            <person name="Marchal K."/>
            <person name="Chen J."/>
        </authorList>
    </citation>
    <scope>NUCLEOTIDE SEQUENCE [LARGE SCALE GENOMIC DNA]</scope>
    <source>
        <tissue evidence="2">Leaf</tissue>
    </source>
</reference>
<dbReference type="EMBL" id="DUZY01000005">
    <property type="protein sequence ID" value="DAD41874.1"/>
    <property type="molecule type" value="Genomic_DNA"/>
</dbReference>
<feature type="transmembrane region" description="Helical" evidence="1">
    <location>
        <begin position="21"/>
        <end position="43"/>
    </location>
</feature>